<dbReference type="SFLD" id="SFLDS00019">
    <property type="entry name" value="Glutathione_Transferase_(cytos"/>
    <property type="match status" value="1"/>
</dbReference>
<evidence type="ECO:0000313" key="3">
    <source>
        <dbReference type="Proteomes" id="UP000696485"/>
    </source>
</evidence>
<dbReference type="AlphaFoldDB" id="A0A9P5SHQ6"/>
<dbReference type="Pfam" id="PF14497">
    <property type="entry name" value="GST_C_3"/>
    <property type="match status" value="1"/>
</dbReference>
<reference evidence="2" key="1">
    <citation type="journal article" date="2020" name="Fungal Divers.">
        <title>Resolving the Mortierellaceae phylogeny through synthesis of multi-gene phylogenetics and phylogenomics.</title>
        <authorList>
            <person name="Vandepol N."/>
            <person name="Liber J."/>
            <person name="Desiro A."/>
            <person name="Na H."/>
            <person name="Kennedy M."/>
            <person name="Barry K."/>
            <person name="Grigoriev I.V."/>
            <person name="Miller A.N."/>
            <person name="O'Donnell K."/>
            <person name="Stajich J.E."/>
            <person name="Bonito G."/>
        </authorList>
    </citation>
    <scope>NUCLEOTIDE SEQUENCE</scope>
    <source>
        <strain evidence="2">NVP1</strain>
    </source>
</reference>
<dbReference type="InterPro" id="IPR004046">
    <property type="entry name" value="GST_C"/>
</dbReference>
<dbReference type="Proteomes" id="UP000696485">
    <property type="component" value="Unassembled WGS sequence"/>
</dbReference>
<feature type="domain" description="GST N-terminal" evidence="1">
    <location>
        <begin position="6"/>
        <end position="88"/>
    </location>
</feature>
<dbReference type="PANTHER" id="PTHR11571">
    <property type="entry name" value="GLUTATHIONE S-TRANSFERASE"/>
    <property type="match status" value="1"/>
</dbReference>
<dbReference type="InterPro" id="IPR036282">
    <property type="entry name" value="Glutathione-S-Trfase_C_sf"/>
</dbReference>
<dbReference type="SUPFAM" id="SSF47616">
    <property type="entry name" value="GST C-terminal domain-like"/>
    <property type="match status" value="1"/>
</dbReference>
<accession>A0A9P5SHQ6</accession>
<protein>
    <recommendedName>
        <fullName evidence="1">GST N-terminal domain-containing protein</fullName>
    </recommendedName>
</protein>
<dbReference type="GO" id="GO:0004364">
    <property type="term" value="F:glutathione transferase activity"/>
    <property type="evidence" value="ECO:0007669"/>
    <property type="project" value="TreeGrafter"/>
</dbReference>
<dbReference type="Gene3D" id="3.40.30.10">
    <property type="entry name" value="Glutaredoxin"/>
    <property type="match status" value="1"/>
</dbReference>
<dbReference type="InterPro" id="IPR004045">
    <property type="entry name" value="Glutathione_S-Trfase_N"/>
</dbReference>
<organism evidence="2 3">
    <name type="scientific">Podila minutissima</name>
    <dbReference type="NCBI Taxonomy" id="64525"/>
    <lineage>
        <taxon>Eukaryota</taxon>
        <taxon>Fungi</taxon>
        <taxon>Fungi incertae sedis</taxon>
        <taxon>Mucoromycota</taxon>
        <taxon>Mortierellomycotina</taxon>
        <taxon>Mortierellomycetes</taxon>
        <taxon>Mortierellales</taxon>
        <taxon>Mortierellaceae</taxon>
        <taxon>Podila</taxon>
    </lineage>
</organism>
<dbReference type="GO" id="GO:0006749">
    <property type="term" value="P:glutathione metabolic process"/>
    <property type="evidence" value="ECO:0007669"/>
    <property type="project" value="TreeGrafter"/>
</dbReference>
<dbReference type="SUPFAM" id="SSF52833">
    <property type="entry name" value="Thioredoxin-like"/>
    <property type="match status" value="1"/>
</dbReference>
<dbReference type="InterPro" id="IPR040079">
    <property type="entry name" value="Glutathione_S-Trfase"/>
</dbReference>
<evidence type="ECO:0000259" key="1">
    <source>
        <dbReference type="PROSITE" id="PS50404"/>
    </source>
</evidence>
<dbReference type="PANTHER" id="PTHR11571:SF260">
    <property type="entry name" value="GLUTATHIONE S-TRANSFERASE"/>
    <property type="match status" value="1"/>
</dbReference>
<name>A0A9P5SHQ6_9FUNG</name>
<proteinExistence type="predicted"/>
<dbReference type="Pfam" id="PF02798">
    <property type="entry name" value="GST_N"/>
    <property type="match status" value="1"/>
</dbReference>
<evidence type="ECO:0000313" key="2">
    <source>
        <dbReference type="EMBL" id="KAF9329976.1"/>
    </source>
</evidence>
<dbReference type="InterPro" id="IPR036249">
    <property type="entry name" value="Thioredoxin-like_sf"/>
</dbReference>
<comment type="caution">
    <text evidence="2">The sequence shown here is derived from an EMBL/GenBank/DDBJ whole genome shotgun (WGS) entry which is preliminary data.</text>
</comment>
<dbReference type="PROSITE" id="PS50404">
    <property type="entry name" value="GST_NTER"/>
    <property type="match status" value="1"/>
</dbReference>
<dbReference type="InterPro" id="IPR050213">
    <property type="entry name" value="GST_superfamily"/>
</dbReference>
<keyword evidence="3" id="KW-1185">Reference proteome</keyword>
<sequence>MTHTEDTYVIKYMNAMGRACAARSMLHLSGAKYTNEFVTAEQVAADRSAFPFGKVPVLVVNRPDGTSFEFGESIAIEHYLAEKLGFLSSNLDEAIVMKSVAFNIYFELYNHCFAGKIPIQEAVADPESEFNKKALPEFIACHERWLNKNGNNGHYFGDKLTYPDIALANWARIMEGLGITVKEASPIKKLEQTVKALKQWDGKYDAFHPFGVVPV</sequence>
<dbReference type="Gene3D" id="1.20.1050.10">
    <property type="match status" value="1"/>
</dbReference>
<dbReference type="EMBL" id="JAAAUY010000432">
    <property type="protein sequence ID" value="KAF9329976.1"/>
    <property type="molecule type" value="Genomic_DNA"/>
</dbReference>
<gene>
    <name evidence="2" type="ORF">BG006_007033</name>
</gene>